<dbReference type="GO" id="GO:0032040">
    <property type="term" value="C:small-subunit processome"/>
    <property type="evidence" value="ECO:0007669"/>
    <property type="project" value="TreeGrafter"/>
</dbReference>
<dbReference type="PANTHER" id="PTHR22851">
    <property type="entry name" value="U3 SMALL NUCLEOLAR RNA U3 SNORNA ASSOCIATED PROTEIN"/>
    <property type="match status" value="1"/>
</dbReference>
<evidence type="ECO:0000256" key="10">
    <source>
        <dbReference type="SAM" id="MobiDB-lite"/>
    </source>
</evidence>
<keyword evidence="5" id="KW-0677">Repeat</keyword>
<dbReference type="InterPro" id="IPR051733">
    <property type="entry name" value="WD_repeat_DCAF13/WDSOF1"/>
</dbReference>
<evidence type="ECO:0000259" key="11">
    <source>
        <dbReference type="Pfam" id="PF04158"/>
    </source>
</evidence>
<keyword evidence="6" id="KW-0539">Nucleus</keyword>
<evidence type="ECO:0000313" key="12">
    <source>
        <dbReference type="EMBL" id="JAC17655.1"/>
    </source>
</evidence>
<keyword evidence="4 9" id="KW-0853">WD repeat</keyword>
<evidence type="ECO:0000256" key="7">
    <source>
        <dbReference type="ARBA" id="ARBA00023274"/>
    </source>
</evidence>
<dbReference type="GO" id="GO:0016567">
    <property type="term" value="P:protein ubiquitination"/>
    <property type="evidence" value="ECO:0007669"/>
    <property type="project" value="UniProtKB-UniPathway"/>
</dbReference>
<dbReference type="SUPFAM" id="SSF50978">
    <property type="entry name" value="WD40 repeat-like"/>
    <property type="match status" value="1"/>
</dbReference>
<name>A0A023F8I7_TRIIF</name>
<comment type="similarity">
    <text evidence="2">Belongs to the WD repeat DCAF13/WDSOF1 family.</text>
</comment>
<dbReference type="InterPro" id="IPR019775">
    <property type="entry name" value="WD40_repeat_CS"/>
</dbReference>
<dbReference type="PANTHER" id="PTHR22851:SF0">
    <property type="entry name" value="DDB1- AND CUL4-ASSOCIATED FACTOR 13"/>
    <property type="match status" value="1"/>
</dbReference>
<dbReference type="Gene3D" id="2.130.10.10">
    <property type="entry name" value="YVTN repeat-like/Quinoprotein amine dehydrogenase"/>
    <property type="match status" value="2"/>
</dbReference>
<protein>
    <recommendedName>
        <fullName evidence="3">DDB1- and CUL4-associated factor 13</fullName>
    </recommendedName>
    <alternativeName>
        <fullName evidence="8">WD repeat and SOF domain-containing protein 1</fullName>
    </alternativeName>
</protein>
<proteinExistence type="evidence at transcript level"/>
<dbReference type="InterPro" id="IPR015943">
    <property type="entry name" value="WD40/YVTN_repeat-like_dom_sf"/>
</dbReference>
<dbReference type="EMBL" id="GBBI01001057">
    <property type="protein sequence ID" value="JAC17655.1"/>
    <property type="molecule type" value="mRNA"/>
</dbReference>
<dbReference type="UniPathway" id="UPA00143"/>
<dbReference type="Pfam" id="PF04158">
    <property type="entry name" value="Sof1"/>
    <property type="match status" value="1"/>
</dbReference>
<dbReference type="InterPro" id="IPR007287">
    <property type="entry name" value="Sof1"/>
</dbReference>
<dbReference type="PROSITE" id="PS50294">
    <property type="entry name" value="WD_REPEATS_REGION"/>
    <property type="match status" value="2"/>
</dbReference>
<dbReference type="GO" id="GO:0000462">
    <property type="term" value="P:maturation of SSU-rRNA from tricistronic rRNA transcript (SSU-rRNA, 5.8S rRNA, LSU-rRNA)"/>
    <property type="evidence" value="ECO:0007669"/>
    <property type="project" value="TreeGrafter"/>
</dbReference>
<dbReference type="InterPro" id="IPR036322">
    <property type="entry name" value="WD40_repeat_dom_sf"/>
</dbReference>
<evidence type="ECO:0000256" key="9">
    <source>
        <dbReference type="PROSITE-ProRule" id="PRU00221"/>
    </source>
</evidence>
<comment type="subcellular location">
    <subcellularLocation>
        <location evidence="1">Nucleus</location>
        <location evidence="1">Nucleolus</location>
    </subcellularLocation>
</comment>
<feature type="repeat" description="WD" evidence="9">
    <location>
        <begin position="321"/>
        <end position="362"/>
    </location>
</feature>
<feature type="repeat" description="WD" evidence="9">
    <location>
        <begin position="278"/>
        <end position="312"/>
    </location>
</feature>
<evidence type="ECO:0000256" key="8">
    <source>
        <dbReference type="ARBA" id="ARBA00032239"/>
    </source>
</evidence>
<sequence length="445" mass="51347">MKVKILSRNPDDYLRETKRDIHKVPRNFNPALHPFEAPREYVRALNAVKLDRVFAKPFLGSLDGHVEGISVLCKHPKSLSITGSGSFDGEVRLWNLAKRKCIRQVQAHDGYVRGIAFTNDSLRFITIGDDKTLKTWNTEPPGLGGKDLPINTIISKTLLNGISYNNKTSQFATCGEVCQLWEESRNEPIRSFQWGADSAYHIAFNLVEPHLLVICANDRSVTFYDTREVGPVRKMILAMRSNQVAWNPMEAFTYTLANEDYNLYTFDTRKMAIAVAKHKGHISAVISVDYAPTGLEFVSGSYDRTLRIYQVNKTFSRDVYHTKRMQRITNVLWSLDDKYILSASDEMNIRLWKTRSSEKLGILLPREKANFRYQEALKKKFEAFPQIRSISKYRHVPKYLHRATEQHRQMFLKEKRKEANRRAHSKPGTVPYVSEKKEPIVEEDS</sequence>
<dbReference type="PROSITE" id="PS00678">
    <property type="entry name" value="WD_REPEATS_1"/>
    <property type="match status" value="1"/>
</dbReference>
<feature type="region of interest" description="Disordered" evidence="10">
    <location>
        <begin position="415"/>
        <end position="445"/>
    </location>
</feature>
<evidence type="ECO:0000256" key="1">
    <source>
        <dbReference type="ARBA" id="ARBA00004604"/>
    </source>
</evidence>
<evidence type="ECO:0000256" key="2">
    <source>
        <dbReference type="ARBA" id="ARBA00005649"/>
    </source>
</evidence>
<dbReference type="Pfam" id="PF00400">
    <property type="entry name" value="WD40"/>
    <property type="match status" value="4"/>
</dbReference>
<reference evidence="12" key="1">
    <citation type="journal article" date="2014" name="PLoS Negl. Trop. Dis.">
        <title>An updated insight into the Sialotranscriptome of Triatoma infestans: developmental stage and geographic variations.</title>
        <authorList>
            <person name="Schwarz A."/>
            <person name="Medrano-Mercado N."/>
            <person name="Schaub G.A."/>
            <person name="Struchiner C.J."/>
            <person name="Bargues M.D."/>
            <person name="Levy M.Z."/>
            <person name="Ribeiro J.M."/>
        </authorList>
    </citation>
    <scope>NUCLEOTIDE SEQUENCE</scope>
    <source>
        <strain evidence="12">Chile</strain>
        <tissue evidence="12">Salivary glands</tissue>
    </source>
</reference>
<evidence type="ECO:0000256" key="3">
    <source>
        <dbReference type="ARBA" id="ARBA00021762"/>
    </source>
</evidence>
<dbReference type="PROSITE" id="PS50082">
    <property type="entry name" value="WD_REPEATS_2"/>
    <property type="match status" value="4"/>
</dbReference>
<dbReference type="AlphaFoldDB" id="A0A023F8I7"/>
<keyword evidence="7" id="KW-0687">Ribonucleoprotein</keyword>
<evidence type="ECO:0000256" key="5">
    <source>
        <dbReference type="ARBA" id="ARBA00022737"/>
    </source>
</evidence>
<evidence type="ECO:0000256" key="6">
    <source>
        <dbReference type="ARBA" id="ARBA00023242"/>
    </source>
</evidence>
<accession>A0A023F8I7</accession>
<feature type="compositionally biased region" description="Basic and acidic residues" evidence="10">
    <location>
        <begin position="434"/>
        <end position="445"/>
    </location>
</feature>
<feature type="repeat" description="WD" evidence="9">
    <location>
        <begin position="62"/>
        <end position="104"/>
    </location>
</feature>
<dbReference type="FunFam" id="2.130.10.10:FF:000826">
    <property type="entry name" value="DDB1- and CUL4-associated factor 13"/>
    <property type="match status" value="1"/>
</dbReference>
<organism evidence="12">
    <name type="scientific">Triatoma infestans</name>
    <name type="common">Assassin bug</name>
    <dbReference type="NCBI Taxonomy" id="30076"/>
    <lineage>
        <taxon>Eukaryota</taxon>
        <taxon>Metazoa</taxon>
        <taxon>Ecdysozoa</taxon>
        <taxon>Arthropoda</taxon>
        <taxon>Hexapoda</taxon>
        <taxon>Insecta</taxon>
        <taxon>Pterygota</taxon>
        <taxon>Neoptera</taxon>
        <taxon>Paraneoptera</taxon>
        <taxon>Hemiptera</taxon>
        <taxon>Heteroptera</taxon>
        <taxon>Panheteroptera</taxon>
        <taxon>Cimicomorpha</taxon>
        <taxon>Reduviidae</taxon>
        <taxon>Triatominae</taxon>
        <taxon>Triatoma</taxon>
    </lineage>
</organism>
<evidence type="ECO:0000256" key="4">
    <source>
        <dbReference type="ARBA" id="ARBA00022574"/>
    </source>
</evidence>
<dbReference type="SMART" id="SM00320">
    <property type="entry name" value="WD40"/>
    <property type="match status" value="5"/>
</dbReference>
<feature type="domain" description="Sof1-like protein" evidence="11">
    <location>
        <begin position="355"/>
        <end position="439"/>
    </location>
</feature>
<feature type="repeat" description="WD" evidence="9">
    <location>
        <begin position="105"/>
        <end position="139"/>
    </location>
</feature>
<dbReference type="InterPro" id="IPR001680">
    <property type="entry name" value="WD40_rpt"/>
</dbReference>